<keyword evidence="6" id="KW-1185">Reference proteome</keyword>
<dbReference type="Gene3D" id="1.10.10.60">
    <property type="entry name" value="Homeodomain-like"/>
    <property type="match status" value="1"/>
</dbReference>
<gene>
    <name evidence="5" type="ORF">HOP40_06500</name>
</gene>
<dbReference type="Pfam" id="PF14525">
    <property type="entry name" value="AraC_binding_2"/>
    <property type="match status" value="1"/>
</dbReference>
<protein>
    <submittedName>
        <fullName evidence="5">Helix-turn-helix domain-containing protein</fullName>
    </submittedName>
</protein>
<name>A0A6M6JD49_9PSEU</name>
<keyword evidence="3" id="KW-0804">Transcription</keyword>
<dbReference type="Pfam" id="PF12833">
    <property type="entry name" value="HTH_18"/>
    <property type="match status" value="1"/>
</dbReference>
<dbReference type="PANTHER" id="PTHR46796">
    <property type="entry name" value="HTH-TYPE TRANSCRIPTIONAL ACTIVATOR RHAS-RELATED"/>
    <property type="match status" value="1"/>
</dbReference>
<dbReference type="Proteomes" id="UP000505377">
    <property type="component" value="Chromosome"/>
</dbReference>
<accession>A0A6M6JD49</accession>
<keyword evidence="1" id="KW-0805">Transcription regulation</keyword>
<keyword evidence="2" id="KW-0238">DNA-binding</keyword>
<dbReference type="InterPro" id="IPR050204">
    <property type="entry name" value="AraC_XylS_family_regulators"/>
</dbReference>
<dbReference type="KEGG" id="pbro:HOP40_06500"/>
<dbReference type="SUPFAM" id="SSF46689">
    <property type="entry name" value="Homeodomain-like"/>
    <property type="match status" value="1"/>
</dbReference>
<dbReference type="EMBL" id="CP053564">
    <property type="protein sequence ID" value="QJY45496.1"/>
    <property type="molecule type" value="Genomic_DNA"/>
</dbReference>
<evidence type="ECO:0000256" key="3">
    <source>
        <dbReference type="ARBA" id="ARBA00023163"/>
    </source>
</evidence>
<dbReference type="GO" id="GO:0043565">
    <property type="term" value="F:sequence-specific DNA binding"/>
    <property type="evidence" value="ECO:0007669"/>
    <property type="project" value="InterPro"/>
</dbReference>
<dbReference type="InterPro" id="IPR009057">
    <property type="entry name" value="Homeodomain-like_sf"/>
</dbReference>
<evidence type="ECO:0000256" key="2">
    <source>
        <dbReference type="ARBA" id="ARBA00023125"/>
    </source>
</evidence>
<dbReference type="InterPro" id="IPR018060">
    <property type="entry name" value="HTH_AraC"/>
</dbReference>
<evidence type="ECO:0000256" key="1">
    <source>
        <dbReference type="ARBA" id="ARBA00023015"/>
    </source>
</evidence>
<dbReference type="SMART" id="SM00342">
    <property type="entry name" value="HTH_ARAC"/>
    <property type="match status" value="1"/>
</dbReference>
<evidence type="ECO:0000259" key="4">
    <source>
        <dbReference type="PROSITE" id="PS01124"/>
    </source>
</evidence>
<proteinExistence type="predicted"/>
<evidence type="ECO:0000313" key="5">
    <source>
        <dbReference type="EMBL" id="QJY45496.1"/>
    </source>
</evidence>
<reference evidence="5 6" key="1">
    <citation type="submission" date="2020-05" db="EMBL/GenBank/DDBJ databases">
        <authorList>
            <person name="Mo P."/>
        </authorList>
    </citation>
    <scope>NUCLEOTIDE SEQUENCE [LARGE SCALE GENOMIC DNA]</scope>
    <source>
        <strain evidence="5 6">Gen01</strain>
    </source>
</reference>
<dbReference type="PROSITE" id="PS01124">
    <property type="entry name" value="HTH_ARAC_FAMILY_2"/>
    <property type="match status" value="1"/>
</dbReference>
<dbReference type="PANTHER" id="PTHR46796:SF6">
    <property type="entry name" value="ARAC SUBFAMILY"/>
    <property type="match status" value="1"/>
</dbReference>
<evidence type="ECO:0000313" key="6">
    <source>
        <dbReference type="Proteomes" id="UP000505377"/>
    </source>
</evidence>
<organism evidence="5 6">
    <name type="scientific">Pseudonocardia broussonetiae</name>
    <dbReference type="NCBI Taxonomy" id="2736640"/>
    <lineage>
        <taxon>Bacteria</taxon>
        <taxon>Bacillati</taxon>
        <taxon>Actinomycetota</taxon>
        <taxon>Actinomycetes</taxon>
        <taxon>Pseudonocardiales</taxon>
        <taxon>Pseudonocardiaceae</taxon>
        <taxon>Pseudonocardia</taxon>
    </lineage>
</organism>
<feature type="domain" description="HTH araC/xylS-type" evidence="4">
    <location>
        <begin position="209"/>
        <end position="310"/>
    </location>
</feature>
<sequence length="312" mass="33671">MPLLTIDTAAVAEPDRLDFWRSTVCDQFVTLDVAPASGAPVAGRVTAGSVDGTHLRRIAAGPHRFVRTPRQVRSADEDYLQVALARRGRTVVSQDGRETVIGPGDLVVYDSSRPYAFATADRFEYSVCLHPKSRLPLSRAELSAVTATPLGGRGVAALVPPLLSALDGVVGEDVPEESRRALSRTVGDLLVALVRGQVPAASTDNLHLVRARAHLRRHLGDPDLGPAQVAAACAISVRYLHRLFAAEGASVAEEIRDARLQGAWEDLRRPDLAHRGIGVVAARWGMPDPAAFSRAFRVRFGRSPRDHRAAWT</sequence>
<dbReference type="InterPro" id="IPR035418">
    <property type="entry name" value="AraC-bd_2"/>
</dbReference>
<dbReference type="RefSeq" id="WP_172155599.1">
    <property type="nucleotide sequence ID" value="NZ_CP053564.1"/>
</dbReference>
<dbReference type="GO" id="GO:0003700">
    <property type="term" value="F:DNA-binding transcription factor activity"/>
    <property type="evidence" value="ECO:0007669"/>
    <property type="project" value="InterPro"/>
</dbReference>
<dbReference type="AlphaFoldDB" id="A0A6M6JD49"/>